<dbReference type="RefSeq" id="WP_138856256.1">
    <property type="nucleotide sequence ID" value="NZ_CP040709.1"/>
</dbReference>
<evidence type="ECO:0000256" key="5">
    <source>
        <dbReference type="ARBA" id="ARBA00022989"/>
    </source>
</evidence>
<evidence type="ECO:0000256" key="2">
    <source>
        <dbReference type="ARBA" id="ARBA00004236"/>
    </source>
</evidence>
<dbReference type="GO" id="GO:0005886">
    <property type="term" value="C:plasma membrane"/>
    <property type="evidence" value="ECO:0007669"/>
    <property type="project" value="UniProtKB-SubCell"/>
</dbReference>
<dbReference type="AlphaFoldDB" id="A0A840SB60"/>
<keyword evidence="10" id="KW-1185">Reference proteome</keyword>
<evidence type="ECO:0000256" key="1">
    <source>
        <dbReference type="ARBA" id="ARBA00004141"/>
    </source>
</evidence>
<feature type="transmembrane region" description="Helical" evidence="7">
    <location>
        <begin position="42"/>
        <end position="67"/>
    </location>
</feature>
<dbReference type="Proteomes" id="UP000554837">
    <property type="component" value="Unassembled WGS sequence"/>
</dbReference>
<keyword evidence="5 7" id="KW-1133">Transmembrane helix</keyword>
<dbReference type="GO" id="GO:0042168">
    <property type="term" value="P:heme metabolic process"/>
    <property type="evidence" value="ECO:0007669"/>
    <property type="project" value="InterPro"/>
</dbReference>
<sequence length="415" mass="45838">MRGIVWLVLLFAVAVVAALTLGRNDGLVSVFWAGWRVDLSLNLFLLLVLGGAGLVFVLLQSLGALLAMPERARAWRLSQRDRGAQQFLREALVSLWSARYGRAQKTVLKLLALNAKTPELRSDGGALALAHLLAAESAHRLQDRTRRQAQWELALELCRTHSEARAHEEAARLMAVAWALEDRDAEAALQHLAALPPGAARRTQALRLRLQAARMAKRPLEAMRTARLLAKHQGFAPGVAQSLLRSLAIDLLGEARDPDQLRAAWQQLEAADRRDAYVVARAAQQMALWGAAQEARAWIRPLWEQMKDFSGEERAELGRALGAAMAGIGPDWLPRLEAARTQFGREPTLAWVLGLALAEMQLWGKANQVLRSAAADDQLPTAQRRQAWVRLAELAALGEDSEQRLECLEQAARLN</sequence>
<comment type="caution">
    <text evidence="9">The sequence shown here is derived from an EMBL/GenBank/DDBJ whole genome shotgun (WGS) entry which is preliminary data.</text>
</comment>
<proteinExistence type="predicted"/>
<keyword evidence="6 7" id="KW-0472">Membrane</keyword>
<dbReference type="Pfam" id="PF07219">
    <property type="entry name" value="HemY_N"/>
    <property type="match status" value="1"/>
</dbReference>
<dbReference type="InterPro" id="IPR005254">
    <property type="entry name" value="Heme_biosyn_assoc_TPR_pro"/>
</dbReference>
<evidence type="ECO:0000256" key="6">
    <source>
        <dbReference type="ARBA" id="ARBA00023136"/>
    </source>
</evidence>
<evidence type="ECO:0000256" key="3">
    <source>
        <dbReference type="ARBA" id="ARBA00022475"/>
    </source>
</evidence>
<dbReference type="OrthoDB" id="9151794at2"/>
<keyword evidence="3" id="KW-1003">Cell membrane</keyword>
<name>A0A840SB60_9BURK</name>
<organism evidence="9 10">
    <name type="scientific">Inhella inkyongensis</name>
    <dbReference type="NCBI Taxonomy" id="392593"/>
    <lineage>
        <taxon>Bacteria</taxon>
        <taxon>Pseudomonadati</taxon>
        <taxon>Pseudomonadota</taxon>
        <taxon>Betaproteobacteria</taxon>
        <taxon>Burkholderiales</taxon>
        <taxon>Sphaerotilaceae</taxon>
        <taxon>Inhella</taxon>
    </lineage>
</organism>
<evidence type="ECO:0000313" key="9">
    <source>
        <dbReference type="EMBL" id="MBB5206024.1"/>
    </source>
</evidence>
<comment type="subcellular location">
    <subcellularLocation>
        <location evidence="2">Cell membrane</location>
    </subcellularLocation>
    <subcellularLocation>
        <location evidence="1">Membrane</location>
        <topology evidence="1">Multi-pass membrane protein</topology>
    </subcellularLocation>
</comment>
<keyword evidence="4 7" id="KW-0812">Transmembrane</keyword>
<protein>
    <submittedName>
        <fullName evidence="9">HemY protein</fullName>
    </submittedName>
</protein>
<evidence type="ECO:0000256" key="7">
    <source>
        <dbReference type="SAM" id="Phobius"/>
    </source>
</evidence>
<dbReference type="InterPro" id="IPR010817">
    <property type="entry name" value="HemY_N"/>
</dbReference>
<dbReference type="NCBIfam" id="TIGR00540">
    <property type="entry name" value="TPR_hemY_coli"/>
    <property type="match status" value="1"/>
</dbReference>
<accession>A0A840SB60</accession>
<evidence type="ECO:0000256" key="4">
    <source>
        <dbReference type="ARBA" id="ARBA00022692"/>
    </source>
</evidence>
<reference evidence="9 10" key="1">
    <citation type="submission" date="2020-08" db="EMBL/GenBank/DDBJ databases">
        <title>Genomic Encyclopedia of Type Strains, Phase IV (KMG-IV): sequencing the most valuable type-strain genomes for metagenomic binning, comparative biology and taxonomic classification.</title>
        <authorList>
            <person name="Goeker M."/>
        </authorList>
    </citation>
    <scope>NUCLEOTIDE SEQUENCE [LARGE SCALE GENOMIC DNA]</scope>
    <source>
        <strain evidence="9 10">DSM 23958</strain>
    </source>
</reference>
<evidence type="ECO:0000259" key="8">
    <source>
        <dbReference type="Pfam" id="PF07219"/>
    </source>
</evidence>
<evidence type="ECO:0000313" key="10">
    <source>
        <dbReference type="Proteomes" id="UP000554837"/>
    </source>
</evidence>
<feature type="domain" description="HemY N-terminal" evidence="8">
    <location>
        <begin position="26"/>
        <end position="140"/>
    </location>
</feature>
<gene>
    <name evidence="9" type="ORF">HNQ51_003355</name>
</gene>
<dbReference type="EMBL" id="JACHHO010000006">
    <property type="protein sequence ID" value="MBB5206024.1"/>
    <property type="molecule type" value="Genomic_DNA"/>
</dbReference>